<dbReference type="Proteomes" id="UP000199546">
    <property type="component" value="Unassembled WGS sequence"/>
</dbReference>
<accession>A0A1I7C6N6</accession>
<proteinExistence type="predicted"/>
<dbReference type="EMBL" id="FPBA01000018">
    <property type="protein sequence ID" value="SFT95090.1"/>
    <property type="molecule type" value="Genomic_DNA"/>
</dbReference>
<evidence type="ECO:0000256" key="1">
    <source>
        <dbReference type="SAM" id="MobiDB-lite"/>
    </source>
</evidence>
<dbReference type="OrthoDB" id="5197296at2"/>
<feature type="compositionally biased region" description="Low complexity" evidence="1">
    <location>
        <begin position="40"/>
        <end position="63"/>
    </location>
</feature>
<feature type="compositionally biased region" description="Pro residues" evidence="1">
    <location>
        <begin position="95"/>
        <end position="109"/>
    </location>
</feature>
<dbReference type="STRING" id="1296565.SAMN05660657_04156"/>
<dbReference type="AlphaFoldDB" id="A0A1I7C6N6"/>
<organism evidence="2 3">
    <name type="scientific">Geodermatophilus amargosae</name>
    <dbReference type="NCBI Taxonomy" id="1296565"/>
    <lineage>
        <taxon>Bacteria</taxon>
        <taxon>Bacillati</taxon>
        <taxon>Actinomycetota</taxon>
        <taxon>Actinomycetes</taxon>
        <taxon>Geodermatophilales</taxon>
        <taxon>Geodermatophilaceae</taxon>
        <taxon>Geodermatophilus</taxon>
    </lineage>
</organism>
<name>A0A1I7C6N6_9ACTN</name>
<reference evidence="3" key="1">
    <citation type="submission" date="2016-10" db="EMBL/GenBank/DDBJ databases">
        <authorList>
            <person name="Varghese N."/>
            <person name="Submissions S."/>
        </authorList>
    </citation>
    <scope>NUCLEOTIDE SEQUENCE [LARGE SCALE GENOMIC DNA]</scope>
    <source>
        <strain evidence="3">DSM 46136</strain>
    </source>
</reference>
<feature type="region of interest" description="Disordered" evidence="1">
    <location>
        <begin position="1"/>
        <end position="115"/>
    </location>
</feature>
<gene>
    <name evidence="2" type="ORF">SAMN05660657_04156</name>
</gene>
<protein>
    <submittedName>
        <fullName evidence="2">Uncharacterized protein</fullName>
    </submittedName>
</protein>
<evidence type="ECO:0000313" key="3">
    <source>
        <dbReference type="Proteomes" id="UP000199546"/>
    </source>
</evidence>
<feature type="compositionally biased region" description="Pro residues" evidence="1">
    <location>
        <begin position="9"/>
        <end position="27"/>
    </location>
</feature>
<evidence type="ECO:0000313" key="2">
    <source>
        <dbReference type="EMBL" id="SFT95090.1"/>
    </source>
</evidence>
<feature type="compositionally biased region" description="Low complexity" evidence="1">
    <location>
        <begin position="70"/>
        <end position="84"/>
    </location>
</feature>
<sequence>MTDPGQPGTQPPAGGPHPGQPVPPQGAPYPGGAPSGAGPAGATPAGAWQPPAGGHPQPGQPGAWGPPQPGFGQPQPGQPASGQPGPFGPGQPGQPGQPGPFGGPAPAPAGKPGKGRKIGSIVAAVAVAGGIAAFRLADFGAPEVGDCMKQEGASSYDTVDCDDSEATLRVVGVEGEEVTESEFYDTDYIPCTEFENAVQAVWRGGDSGDGTVYCVEPV</sequence>
<keyword evidence="3" id="KW-1185">Reference proteome</keyword>
<dbReference type="RefSeq" id="WP_139245963.1">
    <property type="nucleotide sequence ID" value="NZ_FPBA01000018.1"/>
</dbReference>